<dbReference type="Gene3D" id="1.10.10.10">
    <property type="entry name" value="Winged helix-like DNA-binding domain superfamily/Winged helix DNA-binding domain"/>
    <property type="match status" value="1"/>
</dbReference>
<dbReference type="InterPro" id="IPR005119">
    <property type="entry name" value="LysR_subst-bd"/>
</dbReference>
<organism evidence="6 7">
    <name type="scientific">Deinococcus koreensis</name>
    <dbReference type="NCBI Taxonomy" id="2054903"/>
    <lineage>
        <taxon>Bacteria</taxon>
        <taxon>Thermotogati</taxon>
        <taxon>Deinococcota</taxon>
        <taxon>Deinococci</taxon>
        <taxon>Deinococcales</taxon>
        <taxon>Deinococcaceae</taxon>
        <taxon>Deinococcus</taxon>
    </lineage>
</organism>
<sequence length="316" mass="33118">MTTGKPLHPAQPTLSQLRALIAVADAGGFSEAAAELGVSQSSLSEAVGKLEEVVGRPLLRRTPSGTRPTPAGERTLTYARAAVQAAGDVVLAAQEDDRLAGALRIASFRSTATHLLPPVLAAFRREHPGVSVRLLDGEANGGGEELLRRGQVDLALVVGEEISGLRLTPLLEDEYLFVAPASRGDHPVSAEELGDADLLLPPNLDSCHARVKRYLHPLGVTPARVTEVDQDSVILSMVGHGLGVTIMARLALMPVPGDLVLLPLPHPLSRPLALAALPQRAHLPLIRAFTAALVESLGERGAAHPARRGGLGATLH</sequence>
<evidence type="ECO:0000256" key="4">
    <source>
        <dbReference type="ARBA" id="ARBA00023163"/>
    </source>
</evidence>
<comment type="similarity">
    <text evidence="1">Belongs to the LysR transcriptional regulatory family.</text>
</comment>
<evidence type="ECO:0000256" key="3">
    <source>
        <dbReference type="ARBA" id="ARBA00023125"/>
    </source>
</evidence>
<keyword evidence="4" id="KW-0804">Transcription</keyword>
<dbReference type="InterPro" id="IPR036390">
    <property type="entry name" value="WH_DNA-bd_sf"/>
</dbReference>
<dbReference type="PANTHER" id="PTHR30346">
    <property type="entry name" value="TRANSCRIPTIONAL DUAL REGULATOR HCAR-RELATED"/>
    <property type="match status" value="1"/>
</dbReference>
<reference evidence="6 7" key="1">
    <citation type="submission" date="2018-01" db="EMBL/GenBank/DDBJ databases">
        <title>Deinococcus koreensis sp. nov., a radiation-resistant bacterium isolated from river water.</title>
        <authorList>
            <person name="Choi A."/>
        </authorList>
    </citation>
    <scope>NUCLEOTIDE SEQUENCE [LARGE SCALE GENOMIC DNA]</scope>
    <source>
        <strain evidence="6 7">SJW1-2</strain>
    </source>
</reference>
<protein>
    <submittedName>
        <fullName evidence="6">LysR family transcriptional regulator</fullName>
    </submittedName>
</protein>
<dbReference type="Pfam" id="PF03466">
    <property type="entry name" value="LysR_substrate"/>
    <property type="match status" value="1"/>
</dbReference>
<keyword evidence="3" id="KW-0238">DNA-binding</keyword>
<comment type="caution">
    <text evidence="6">The sequence shown here is derived from an EMBL/GenBank/DDBJ whole genome shotgun (WGS) entry which is preliminary data.</text>
</comment>
<gene>
    <name evidence="6" type="ORF">CVO96_03740</name>
</gene>
<keyword evidence="2" id="KW-0805">Transcription regulation</keyword>
<dbReference type="Proteomes" id="UP000236379">
    <property type="component" value="Unassembled WGS sequence"/>
</dbReference>
<dbReference type="Gene3D" id="3.40.190.290">
    <property type="match status" value="1"/>
</dbReference>
<dbReference type="OrthoDB" id="8751315at2"/>
<dbReference type="GO" id="GO:0032993">
    <property type="term" value="C:protein-DNA complex"/>
    <property type="evidence" value="ECO:0007669"/>
    <property type="project" value="TreeGrafter"/>
</dbReference>
<dbReference type="Pfam" id="PF00126">
    <property type="entry name" value="HTH_1"/>
    <property type="match status" value="1"/>
</dbReference>
<dbReference type="PRINTS" id="PR00039">
    <property type="entry name" value="HTHLYSR"/>
</dbReference>
<dbReference type="PROSITE" id="PS50931">
    <property type="entry name" value="HTH_LYSR"/>
    <property type="match status" value="1"/>
</dbReference>
<evidence type="ECO:0000259" key="5">
    <source>
        <dbReference type="PROSITE" id="PS50931"/>
    </source>
</evidence>
<dbReference type="SUPFAM" id="SSF53850">
    <property type="entry name" value="Periplasmic binding protein-like II"/>
    <property type="match status" value="1"/>
</dbReference>
<dbReference type="AlphaFoldDB" id="A0A2K3UVM6"/>
<evidence type="ECO:0000313" key="7">
    <source>
        <dbReference type="Proteomes" id="UP000236379"/>
    </source>
</evidence>
<dbReference type="PANTHER" id="PTHR30346:SF28">
    <property type="entry name" value="HTH-TYPE TRANSCRIPTIONAL REGULATOR CYNR"/>
    <property type="match status" value="1"/>
</dbReference>
<name>A0A2K3UVM6_9DEIO</name>
<dbReference type="InterPro" id="IPR036388">
    <property type="entry name" value="WH-like_DNA-bd_sf"/>
</dbReference>
<dbReference type="InterPro" id="IPR000847">
    <property type="entry name" value="LysR_HTH_N"/>
</dbReference>
<dbReference type="SUPFAM" id="SSF46785">
    <property type="entry name" value="Winged helix' DNA-binding domain"/>
    <property type="match status" value="1"/>
</dbReference>
<keyword evidence="7" id="KW-1185">Reference proteome</keyword>
<evidence type="ECO:0000313" key="6">
    <source>
        <dbReference type="EMBL" id="PNY80593.1"/>
    </source>
</evidence>
<dbReference type="CDD" id="cd05466">
    <property type="entry name" value="PBP2_LTTR_substrate"/>
    <property type="match status" value="1"/>
</dbReference>
<evidence type="ECO:0000256" key="1">
    <source>
        <dbReference type="ARBA" id="ARBA00009437"/>
    </source>
</evidence>
<accession>A0A2K3UVM6</accession>
<dbReference type="RefSeq" id="WP_103310489.1">
    <property type="nucleotide sequence ID" value="NZ_PPPD01000001.1"/>
</dbReference>
<evidence type="ECO:0000256" key="2">
    <source>
        <dbReference type="ARBA" id="ARBA00023015"/>
    </source>
</evidence>
<feature type="domain" description="HTH lysR-type" evidence="5">
    <location>
        <begin position="12"/>
        <end position="69"/>
    </location>
</feature>
<proteinExistence type="inferred from homology"/>
<dbReference type="GO" id="GO:0003700">
    <property type="term" value="F:DNA-binding transcription factor activity"/>
    <property type="evidence" value="ECO:0007669"/>
    <property type="project" value="InterPro"/>
</dbReference>
<dbReference type="GO" id="GO:0003677">
    <property type="term" value="F:DNA binding"/>
    <property type="evidence" value="ECO:0007669"/>
    <property type="project" value="UniProtKB-KW"/>
</dbReference>
<dbReference type="EMBL" id="PPPD01000001">
    <property type="protein sequence ID" value="PNY80593.1"/>
    <property type="molecule type" value="Genomic_DNA"/>
</dbReference>